<dbReference type="EMBL" id="PCHH01000001">
    <property type="protein sequence ID" value="PKV04831.1"/>
    <property type="molecule type" value="Genomic_DNA"/>
</dbReference>
<comment type="caution">
    <text evidence="1">The sequence shown here is derived from an EMBL/GenBank/DDBJ whole genome shotgun (WGS) entry which is preliminary data.</text>
</comment>
<evidence type="ECO:0000313" key="2">
    <source>
        <dbReference type="Proteomes" id="UP000233762"/>
    </source>
</evidence>
<sequence length="548" mass="62188">MKQQNTAVRTHANEMIDYYFIEGVHYSRKDLQHGRLRVTTNSSDAQVAASNSPTEIDAVIQALCEYQFTTAGSKSHTSALEFHPDQSKPYTFQFVGVLVVHDYVFYVFPKFVKPTHDSDSKDSDPKIIEPSPAARAFMRQIIDACNHYRKRTASGTDDTGISTHTTTNNVNIAELYRALLADYVKDGVYRTTMRVWEHNGNGNIDWERTLNRVDPYFTQQGAPLYADYWTRGRAVDEEALVRRIQLAWVAHVAQQFDASGLLVDVLGFPRALCAVSRELPTDIGTTSFLRAALIRARNREFSTRNRTLINMLLLLVDTNEKQQLDSRHAVTHLGTAPFHTVWEDICSELFSNTELDEVREKSKPLWRMQTGTDNAYAEITANNQLIPDVIHTMKNPTGEPGGMVIIDAKYYTPEHDAQSISGQPGTYDVVKEYFYQLIADIALQSHGRVLANAFMFPAPIAIENDDTLGVCAIQGSVYIDALRQYRLLQRIDKENREHRLLPIIYAQLNPKTAFCAYVDSRDREHFDSNMILSALIQYSSKGFPQRDL</sequence>
<accession>A0A2N3R651</accession>
<dbReference type="InterPro" id="IPR018579">
    <property type="entry name" value="Restrct_endonuc_II_LlaJI"/>
</dbReference>
<evidence type="ECO:0000313" key="1">
    <source>
        <dbReference type="EMBL" id="PKV04831.1"/>
    </source>
</evidence>
<dbReference type="Pfam" id="PF09563">
    <property type="entry name" value="RE_LlaJI"/>
    <property type="match status" value="1"/>
</dbReference>
<name>A0A2N3R651_9BIFI</name>
<dbReference type="Proteomes" id="UP000233762">
    <property type="component" value="Unassembled WGS sequence"/>
</dbReference>
<organism evidence="1 2">
    <name type="scientific">Bifidobacterium pseudolongum subsp. globosum</name>
    <dbReference type="NCBI Taxonomy" id="1690"/>
    <lineage>
        <taxon>Bacteria</taxon>
        <taxon>Bacillati</taxon>
        <taxon>Actinomycetota</taxon>
        <taxon>Actinomycetes</taxon>
        <taxon>Bifidobacteriales</taxon>
        <taxon>Bifidobacteriaceae</taxon>
        <taxon>Bifidobacterium</taxon>
    </lineage>
</organism>
<dbReference type="RefSeq" id="WP_101398100.1">
    <property type="nucleotide sequence ID" value="NZ_PCHH01000001.1"/>
</dbReference>
<proteinExistence type="predicted"/>
<reference evidence="1 2" key="1">
    <citation type="submission" date="2017-10" db="EMBL/GenBank/DDBJ databases">
        <title>Bifidobacterium genomics.</title>
        <authorList>
            <person name="Lugli G.A."/>
            <person name="Milani C."/>
            <person name="Mancabelli L."/>
        </authorList>
    </citation>
    <scope>NUCLEOTIDE SEQUENCE [LARGE SCALE GENOMIC DNA]</scope>
    <source>
        <strain evidence="1 2">1520B</strain>
    </source>
</reference>
<dbReference type="AlphaFoldDB" id="A0A2N3R651"/>
<gene>
    <name evidence="1" type="ORF">CQR50_0085</name>
</gene>
<protein>
    <submittedName>
        <fullName evidence="1">BsuM intrinsic DNA restriction component</fullName>
    </submittedName>
</protein>